<sequence length="239" mass="26074">MPLLVLLLAAQIAWRAAEPLPEASTGKLPAPPPVAVLEAFSLGEPVPLAGLLTLWLQTVDEAPGATTPFAHLDYGRLQAWLSTLLALDPHADAPLLLASHVYSQVPDPAKARRMLEFVRRAFEADPDRRWRWLAHAALVARHRLGDPHLALAYAQQVAQQARGPAVPHWARQMPIFILADLGEVEAARIELGAWLASGSVTDPQERHFLTETLGELERRAADEKSPAPSNTRQPTKASP</sequence>
<name>A0ABV0EC63_9BURK</name>
<organism evidence="2 3">
    <name type="scientific">Thiobacter aerophilum</name>
    <dbReference type="NCBI Taxonomy" id="3121275"/>
    <lineage>
        <taxon>Bacteria</taxon>
        <taxon>Pseudomonadati</taxon>
        <taxon>Pseudomonadota</taxon>
        <taxon>Betaproteobacteria</taxon>
        <taxon>Burkholderiales</taxon>
        <taxon>Thiobacteraceae</taxon>
        <taxon>Thiobacter</taxon>
    </lineage>
</organism>
<evidence type="ECO:0000313" key="3">
    <source>
        <dbReference type="Proteomes" id="UP001482231"/>
    </source>
</evidence>
<evidence type="ECO:0000313" key="2">
    <source>
        <dbReference type="EMBL" id="MEO1766253.1"/>
    </source>
</evidence>
<gene>
    <name evidence="2" type="ORF">V6E02_03365</name>
</gene>
<comment type="caution">
    <text evidence="2">The sequence shown here is derived from an EMBL/GenBank/DDBJ whole genome shotgun (WGS) entry which is preliminary data.</text>
</comment>
<dbReference type="Proteomes" id="UP001482231">
    <property type="component" value="Unassembled WGS sequence"/>
</dbReference>
<protein>
    <recommendedName>
        <fullName evidence="4">Tetratricopeptide repeat protein</fullName>
    </recommendedName>
</protein>
<dbReference type="RefSeq" id="WP_347307160.1">
    <property type="nucleotide sequence ID" value="NZ_JBAJEX010000002.1"/>
</dbReference>
<reference evidence="2 3" key="1">
    <citation type="submission" date="2024-02" db="EMBL/GenBank/DDBJ databases">
        <title>New thermophilic sulfur-oxidizing bacteria from a hot springs of the Uzon caldera (Kamchatka, Russia).</title>
        <authorList>
            <person name="Dukat A.M."/>
            <person name="Elcheninov A.G."/>
            <person name="Frolov E.N."/>
        </authorList>
    </citation>
    <scope>NUCLEOTIDE SEQUENCE [LARGE SCALE GENOMIC DNA]</scope>
    <source>
        <strain evidence="2 3">AK1</strain>
    </source>
</reference>
<evidence type="ECO:0000256" key="1">
    <source>
        <dbReference type="SAM" id="MobiDB-lite"/>
    </source>
</evidence>
<feature type="compositionally biased region" description="Polar residues" evidence="1">
    <location>
        <begin position="227"/>
        <end position="239"/>
    </location>
</feature>
<evidence type="ECO:0008006" key="4">
    <source>
        <dbReference type="Google" id="ProtNLM"/>
    </source>
</evidence>
<feature type="region of interest" description="Disordered" evidence="1">
    <location>
        <begin position="213"/>
        <end position="239"/>
    </location>
</feature>
<proteinExistence type="predicted"/>
<keyword evidence="3" id="KW-1185">Reference proteome</keyword>
<feature type="compositionally biased region" description="Basic and acidic residues" evidence="1">
    <location>
        <begin position="213"/>
        <end position="225"/>
    </location>
</feature>
<accession>A0ABV0EC63</accession>
<dbReference type="EMBL" id="JBAJEX010000002">
    <property type="protein sequence ID" value="MEO1766253.1"/>
    <property type="molecule type" value="Genomic_DNA"/>
</dbReference>